<dbReference type="InterPro" id="IPR015797">
    <property type="entry name" value="NUDIX_hydrolase-like_dom_sf"/>
</dbReference>
<dbReference type="EMBL" id="MDYQ01000421">
    <property type="protein sequence ID" value="PRP75017.1"/>
    <property type="molecule type" value="Genomic_DNA"/>
</dbReference>
<proteinExistence type="predicted"/>
<dbReference type="SUPFAM" id="SSF55811">
    <property type="entry name" value="Nudix"/>
    <property type="match status" value="1"/>
</dbReference>
<comment type="caution">
    <text evidence="2">The sequence shown here is derived from an EMBL/GenBank/DDBJ whole genome shotgun (WGS) entry which is preliminary data.</text>
</comment>
<dbReference type="InterPro" id="IPR000086">
    <property type="entry name" value="NUDIX_hydrolase_dom"/>
</dbReference>
<dbReference type="Proteomes" id="UP000241769">
    <property type="component" value="Unassembled WGS sequence"/>
</dbReference>
<sequence>MSGVHAIACALIELGKKTEALTMAQTYGRGPANRTKDAHLKSYGFLLRSKGQYLLGHSTTTKSWTQGRVIQFDSNWTIPKGMPDFPDERGIDVAVRELKEEVGIGPIGIVFNAMRQTNIDLDSEKLKPLLPDSARDTALPKYTYKTGRGKQVNVFFIDDPKGLLREVELSCPSIIKDATGSLSGLNGAPEIDCFTFADWQEAERMVFESQRFMFKTE</sequence>
<organism evidence="2 3">
    <name type="scientific">Planoprotostelium fungivorum</name>
    <dbReference type="NCBI Taxonomy" id="1890364"/>
    <lineage>
        <taxon>Eukaryota</taxon>
        <taxon>Amoebozoa</taxon>
        <taxon>Evosea</taxon>
        <taxon>Variosea</taxon>
        <taxon>Cavosteliida</taxon>
        <taxon>Cavosteliaceae</taxon>
        <taxon>Planoprotostelium</taxon>
    </lineage>
</organism>
<reference evidence="2 3" key="1">
    <citation type="journal article" date="2018" name="Genome Biol. Evol.">
        <title>Multiple Roots of Fruiting Body Formation in Amoebozoa.</title>
        <authorList>
            <person name="Hillmann F."/>
            <person name="Forbes G."/>
            <person name="Novohradska S."/>
            <person name="Ferling I."/>
            <person name="Riege K."/>
            <person name="Groth M."/>
            <person name="Westermann M."/>
            <person name="Marz M."/>
            <person name="Spaller T."/>
            <person name="Winckler T."/>
            <person name="Schaap P."/>
            <person name="Glockner G."/>
        </authorList>
    </citation>
    <scope>NUCLEOTIDE SEQUENCE [LARGE SCALE GENOMIC DNA]</scope>
    <source>
        <strain evidence="2 3">Jena</strain>
    </source>
</reference>
<feature type="domain" description="Nudix hydrolase" evidence="1">
    <location>
        <begin position="37"/>
        <end position="217"/>
    </location>
</feature>
<dbReference type="InParanoid" id="A0A2P6MTK1"/>
<keyword evidence="3" id="KW-1185">Reference proteome</keyword>
<name>A0A2P6MTK1_9EUKA</name>
<dbReference type="PROSITE" id="PS51462">
    <property type="entry name" value="NUDIX"/>
    <property type="match status" value="1"/>
</dbReference>
<dbReference type="Gene3D" id="3.90.79.10">
    <property type="entry name" value="Nucleoside Triphosphate Pyrophosphohydrolase"/>
    <property type="match status" value="1"/>
</dbReference>
<accession>A0A2P6MTK1</accession>
<dbReference type="AlphaFoldDB" id="A0A2P6MTK1"/>
<protein>
    <recommendedName>
        <fullName evidence="1">Nudix hydrolase domain-containing protein</fullName>
    </recommendedName>
</protein>
<dbReference type="Pfam" id="PF00293">
    <property type="entry name" value="NUDIX"/>
    <property type="match status" value="1"/>
</dbReference>
<evidence type="ECO:0000313" key="3">
    <source>
        <dbReference type="Proteomes" id="UP000241769"/>
    </source>
</evidence>
<gene>
    <name evidence="2" type="ORF">PROFUN_07410</name>
</gene>
<evidence type="ECO:0000313" key="2">
    <source>
        <dbReference type="EMBL" id="PRP75017.1"/>
    </source>
</evidence>
<evidence type="ECO:0000259" key="1">
    <source>
        <dbReference type="PROSITE" id="PS51462"/>
    </source>
</evidence>